<gene>
    <name evidence="10" type="ORF">RSOLAG1IB_01429</name>
</gene>
<feature type="transmembrane region" description="Helical" evidence="8">
    <location>
        <begin position="194"/>
        <end position="216"/>
    </location>
</feature>
<dbReference type="AlphaFoldDB" id="A0A0B7FGU0"/>
<proteinExistence type="inferred from homology"/>
<feature type="transmembrane region" description="Helical" evidence="8">
    <location>
        <begin position="780"/>
        <end position="808"/>
    </location>
</feature>
<comment type="subcellular location">
    <subcellularLocation>
        <location evidence="1">Membrane</location>
        <topology evidence="1">Multi-pass membrane protein</topology>
    </subcellularLocation>
</comment>
<feature type="transmembrane region" description="Helical" evidence="8">
    <location>
        <begin position="294"/>
        <end position="317"/>
    </location>
</feature>
<feature type="region of interest" description="Disordered" evidence="7">
    <location>
        <begin position="473"/>
        <end position="501"/>
    </location>
</feature>
<dbReference type="PANTHER" id="PTHR12266">
    <property type="entry name" value="NA+/CA2+ K+ INDEPENDENT EXCHANGER"/>
    <property type="match status" value="1"/>
</dbReference>
<keyword evidence="4 8" id="KW-0812">Transmembrane</keyword>
<feature type="transmembrane region" description="Helical" evidence="8">
    <location>
        <begin position="696"/>
        <end position="717"/>
    </location>
</feature>
<keyword evidence="5 8" id="KW-1133">Transmembrane helix</keyword>
<dbReference type="InterPro" id="IPR044880">
    <property type="entry name" value="NCX_ion-bd_dom_sf"/>
</dbReference>
<feature type="transmembrane region" description="Helical" evidence="8">
    <location>
        <begin position="236"/>
        <end position="257"/>
    </location>
</feature>
<keyword evidence="3" id="KW-0813">Transport</keyword>
<sequence>MLRCRDEDDCSASLIVRVAIPAPPVSTCIHRIADRLYADVTTGEIPNEGAPSGCVASLGYARDRCPSSIRSTITPMVILPVFALIAQAFLWANSRYADVTTVHSLATATVSAASNVTIVEDFCEPLSFPLAEQCSHVRTECDASETFLSISYLENYFCTPPSARPLAFGGLVLWLFFLFSFIGICASDFFCPNLATIASTLGLNENVAGVTFLAFGNGSPDLFSTFSAMRAGSGSLAIGELLGAASFIVSVVAGSMPLVRPFRVNPGSFVRDVGFFTLSVACILVILIDGEIHAWEALAMVGLYLVYVCVVVGGSWIENRRQRLANREALIRGEYADTPTDPAGQTAFEPYRDEDYSPLPTPSVRTRAHSNPAVPPGQDTLAIPSSHTRARPALHIPHDSDSRASSASASPLTSSRSTSHVHQLPSFSLLGALEFRTVVNSLHGSSTAGTLNMFDAPVSPYAAGHYRRLSIVSSRSSASSVRRGATTAPPAMEASDPEEQRDPWDVAFNLQLSERGAGGTNNGAALAPAAEIHRAKSPVPSIHIFSPSSPGNGAGPAASRKLFVPEDGPAEPQWKLVLRQVMHTLFPSLVDLSSRPWLWKLVAVCSAPAIFALTLTLPVVVSQPESNSEDGARGPATPMLIDYEESDVEDEILQARMEAEEHIHDVHFNKWLTAIQCALSPVFCVSVLFSGQKHVAWYTLAALLCGVSVATLTAVFANDGKNPAARLARCFIGFGVAMVWIMAIADEVVQVLQTFGHIFGLSDAIIGLTIFAIGNSLADFVANFTVAAFAPVMGVSACFGGPMLNMLLGIGLSGSYVISQTGETYKVDLSPTLLVSTIGLLCLLISTLVVVPLNDFNLTRRWGLMLIAGYVVVMCVNVFVEVKRT</sequence>
<evidence type="ECO:0000256" key="8">
    <source>
        <dbReference type="SAM" id="Phobius"/>
    </source>
</evidence>
<comment type="similarity">
    <text evidence="2">Belongs to the Ca(2+):cation antiporter (CaCA) (TC 2.A.19) family.</text>
</comment>
<dbReference type="GO" id="GO:0016020">
    <property type="term" value="C:membrane"/>
    <property type="evidence" value="ECO:0007669"/>
    <property type="project" value="UniProtKB-SubCell"/>
</dbReference>
<reference evidence="10 11" key="1">
    <citation type="submission" date="2014-11" db="EMBL/GenBank/DDBJ databases">
        <authorList>
            <person name="Wibberg Daniel"/>
        </authorList>
    </citation>
    <scope>NUCLEOTIDE SEQUENCE [LARGE SCALE GENOMIC DNA]</scope>
    <source>
        <strain evidence="10">Rhizoctonia solani AG1-IB 7/3/14</strain>
    </source>
</reference>
<dbReference type="Pfam" id="PF01699">
    <property type="entry name" value="Na_Ca_ex"/>
    <property type="match status" value="2"/>
</dbReference>
<feature type="compositionally biased region" description="Low complexity" evidence="7">
    <location>
        <begin position="403"/>
        <end position="420"/>
    </location>
</feature>
<protein>
    <submittedName>
        <fullName evidence="10">Putative cation exchanger C3A12,06c</fullName>
    </submittedName>
</protein>
<dbReference type="EMBL" id="LN679101">
    <property type="protein sequence ID" value="CEL55418.1"/>
    <property type="molecule type" value="Genomic_DNA"/>
</dbReference>
<feature type="transmembrane region" description="Helical" evidence="8">
    <location>
        <begin position="862"/>
        <end position="880"/>
    </location>
</feature>
<keyword evidence="11" id="KW-1185">Reference proteome</keyword>
<evidence type="ECO:0000256" key="1">
    <source>
        <dbReference type="ARBA" id="ARBA00004141"/>
    </source>
</evidence>
<feature type="transmembrane region" description="Helical" evidence="8">
    <location>
        <begin position="597"/>
        <end position="621"/>
    </location>
</feature>
<feature type="region of interest" description="Disordered" evidence="7">
    <location>
        <begin position="335"/>
        <end position="421"/>
    </location>
</feature>
<feature type="transmembrane region" description="Helical" evidence="8">
    <location>
        <begin position="723"/>
        <end position="743"/>
    </location>
</feature>
<feature type="transmembrane region" description="Helical" evidence="8">
    <location>
        <begin position="166"/>
        <end position="187"/>
    </location>
</feature>
<dbReference type="InterPro" id="IPR051359">
    <property type="entry name" value="CaCA_antiporter"/>
</dbReference>
<evidence type="ECO:0000256" key="5">
    <source>
        <dbReference type="ARBA" id="ARBA00022989"/>
    </source>
</evidence>
<evidence type="ECO:0000256" key="4">
    <source>
        <dbReference type="ARBA" id="ARBA00022692"/>
    </source>
</evidence>
<feature type="transmembrane region" description="Helical" evidence="8">
    <location>
        <begin position="829"/>
        <end position="850"/>
    </location>
</feature>
<dbReference type="InterPro" id="IPR004837">
    <property type="entry name" value="NaCa_Exmemb"/>
</dbReference>
<evidence type="ECO:0000256" key="7">
    <source>
        <dbReference type="SAM" id="MobiDB-lite"/>
    </source>
</evidence>
<evidence type="ECO:0000259" key="9">
    <source>
        <dbReference type="Pfam" id="PF01699"/>
    </source>
</evidence>
<evidence type="ECO:0000256" key="3">
    <source>
        <dbReference type="ARBA" id="ARBA00022448"/>
    </source>
</evidence>
<name>A0A0B7FGU0_THACB</name>
<feature type="transmembrane region" description="Helical" evidence="8">
    <location>
        <begin position="755"/>
        <end position="774"/>
    </location>
</feature>
<dbReference type="PANTHER" id="PTHR12266:SF0">
    <property type="entry name" value="MITOCHONDRIAL SODIUM_CALCIUM EXCHANGER PROTEIN"/>
    <property type="match status" value="1"/>
</dbReference>
<evidence type="ECO:0000313" key="10">
    <source>
        <dbReference type="EMBL" id="CEL55418.1"/>
    </source>
</evidence>
<dbReference type="Gene3D" id="1.20.1420.30">
    <property type="entry name" value="NCX, central ion-binding region"/>
    <property type="match status" value="2"/>
</dbReference>
<evidence type="ECO:0000313" key="11">
    <source>
        <dbReference type="Proteomes" id="UP000059188"/>
    </source>
</evidence>
<keyword evidence="6 8" id="KW-0472">Membrane</keyword>
<feature type="domain" description="Sodium/calcium exchanger membrane region" evidence="9">
    <location>
        <begin position="172"/>
        <end position="312"/>
    </location>
</feature>
<dbReference type="GO" id="GO:0006874">
    <property type="term" value="P:intracellular calcium ion homeostasis"/>
    <property type="evidence" value="ECO:0007669"/>
    <property type="project" value="TreeGrafter"/>
</dbReference>
<feature type="compositionally biased region" description="Low complexity" evidence="7">
    <location>
        <begin position="473"/>
        <end position="483"/>
    </location>
</feature>
<feature type="transmembrane region" description="Helical" evidence="8">
    <location>
        <begin position="671"/>
        <end position="689"/>
    </location>
</feature>
<dbReference type="Proteomes" id="UP000059188">
    <property type="component" value="Unassembled WGS sequence"/>
</dbReference>
<feature type="transmembrane region" description="Helical" evidence="8">
    <location>
        <begin position="269"/>
        <end position="288"/>
    </location>
</feature>
<evidence type="ECO:0000256" key="2">
    <source>
        <dbReference type="ARBA" id="ARBA00008170"/>
    </source>
</evidence>
<feature type="domain" description="Sodium/calcium exchanger membrane region" evidence="9">
    <location>
        <begin position="731"/>
        <end position="877"/>
    </location>
</feature>
<dbReference type="GO" id="GO:0008324">
    <property type="term" value="F:monoatomic cation transmembrane transporter activity"/>
    <property type="evidence" value="ECO:0007669"/>
    <property type="project" value="TreeGrafter"/>
</dbReference>
<dbReference type="OrthoDB" id="407410at2759"/>
<organism evidence="10 11">
    <name type="scientific">Thanatephorus cucumeris (strain AG1-IB / isolate 7/3/14)</name>
    <name type="common">Lettuce bottom rot fungus</name>
    <name type="synonym">Rhizoctonia solani</name>
    <dbReference type="NCBI Taxonomy" id="1108050"/>
    <lineage>
        <taxon>Eukaryota</taxon>
        <taxon>Fungi</taxon>
        <taxon>Dikarya</taxon>
        <taxon>Basidiomycota</taxon>
        <taxon>Agaricomycotina</taxon>
        <taxon>Agaricomycetes</taxon>
        <taxon>Cantharellales</taxon>
        <taxon>Ceratobasidiaceae</taxon>
        <taxon>Rhizoctonia</taxon>
        <taxon>Rhizoctonia solani AG-1</taxon>
    </lineage>
</organism>
<dbReference type="STRING" id="1108050.A0A0B7FGU0"/>
<feature type="transmembrane region" description="Helical" evidence="8">
    <location>
        <begin position="72"/>
        <end position="92"/>
    </location>
</feature>
<accession>A0A0B7FGU0</accession>
<evidence type="ECO:0000256" key="6">
    <source>
        <dbReference type="ARBA" id="ARBA00023136"/>
    </source>
</evidence>